<evidence type="ECO:0000256" key="2">
    <source>
        <dbReference type="ARBA" id="ARBA00022898"/>
    </source>
</evidence>
<dbReference type="AlphaFoldDB" id="A0A1F6C332"/>
<evidence type="ECO:0008006" key="7">
    <source>
        <dbReference type="Google" id="ProtNLM"/>
    </source>
</evidence>
<reference evidence="5 6" key="1">
    <citation type="journal article" date="2016" name="Nat. Commun.">
        <title>Thousands of microbial genomes shed light on interconnected biogeochemical processes in an aquifer system.</title>
        <authorList>
            <person name="Anantharaman K."/>
            <person name="Brown C.T."/>
            <person name="Hug L.A."/>
            <person name="Sharon I."/>
            <person name="Castelle C.J."/>
            <person name="Probst A.J."/>
            <person name="Thomas B.C."/>
            <person name="Singh A."/>
            <person name="Wilkins M.J."/>
            <person name="Karaoz U."/>
            <person name="Brodie E.L."/>
            <person name="Williams K.H."/>
            <person name="Hubbard S.S."/>
            <person name="Banfield J.F."/>
        </authorList>
    </citation>
    <scope>NUCLEOTIDE SEQUENCE [LARGE SCALE GENOMIC DNA]</scope>
    <source>
        <strain evidence="6">RIFCSPLOWO2_12_FULL_64_10</strain>
    </source>
</reference>
<evidence type="ECO:0000256" key="1">
    <source>
        <dbReference type="ARBA" id="ARBA00001933"/>
    </source>
</evidence>
<dbReference type="Proteomes" id="UP000178606">
    <property type="component" value="Unassembled WGS sequence"/>
</dbReference>
<dbReference type="GO" id="GO:0004125">
    <property type="term" value="F:L-seryl-tRNA(Sec) selenium transferase activity"/>
    <property type="evidence" value="ECO:0007669"/>
    <property type="project" value="TreeGrafter"/>
</dbReference>
<dbReference type="EMBL" id="MFKF01000431">
    <property type="protein sequence ID" value="OGG43570.1"/>
    <property type="molecule type" value="Genomic_DNA"/>
</dbReference>
<comment type="similarity">
    <text evidence="3">Belongs to the SelA family.</text>
</comment>
<accession>A0A1F6C332</accession>
<evidence type="ECO:0000313" key="5">
    <source>
        <dbReference type="EMBL" id="OGG43570.1"/>
    </source>
</evidence>
<evidence type="ECO:0000256" key="4">
    <source>
        <dbReference type="PIRSR" id="PIRSR618319-50"/>
    </source>
</evidence>
<organism evidence="5 6">
    <name type="scientific">Handelsmanbacteria sp. (strain RIFCSPLOWO2_12_FULL_64_10)</name>
    <dbReference type="NCBI Taxonomy" id="1817868"/>
    <lineage>
        <taxon>Bacteria</taxon>
        <taxon>Candidatus Handelsmaniibacteriota</taxon>
    </lineage>
</organism>
<keyword evidence="2 4" id="KW-0663">Pyridoxal phosphate</keyword>
<proteinExistence type="inferred from homology"/>
<gene>
    <name evidence="5" type="ORF">A3F84_15615</name>
</gene>
<dbReference type="PANTHER" id="PTHR32328">
    <property type="entry name" value="L-SERYL-TRNA(SEC) SELENIUM TRANSFERASE"/>
    <property type="match status" value="1"/>
</dbReference>
<sequence>MVTYQDLGVRAFINASGTITTLGGSLMPPEALAAMREAAGAFVPLEDLNVRAGEYLALRIGVEAAFVSCGAASGVQLSAAACLTGTDRKKIQGLPHTEGWKNEFVISLVDSHTYIHQGIEVCGGRLVRVGSPTAVTTADILGGIGERTAAVVHFLGRQTKEQLREVAAGANARGVPVIVDAAAQLPPRSNLTEIVGMGASLVTFSGGKGMRGPQNTGLVLGKRAFVDAVRMNASPYSAIGRGMKVGKEEIMGLVATVDRFLAGSDAEDRGTWERQATRVVEALAGVRGVRAYVLRESQQAAPDFAPRAYVDLEGGRTPEEVVRALREGEPSVVVRRGAKGIVVDPMTLMPGEEEIVGRRLKEVLTA</sequence>
<evidence type="ECO:0000256" key="3">
    <source>
        <dbReference type="ARBA" id="ARBA00044507"/>
    </source>
</evidence>
<dbReference type="InterPro" id="IPR015421">
    <property type="entry name" value="PyrdxlP-dep_Trfase_major"/>
</dbReference>
<comment type="caution">
    <text evidence="5">The sequence shown here is derived from an EMBL/GenBank/DDBJ whole genome shotgun (WGS) entry which is preliminary data.</text>
</comment>
<dbReference type="SUPFAM" id="SSF53383">
    <property type="entry name" value="PLP-dependent transferases"/>
    <property type="match status" value="1"/>
</dbReference>
<dbReference type="InterPro" id="IPR015424">
    <property type="entry name" value="PyrdxlP-dep_Trfase"/>
</dbReference>
<dbReference type="PANTHER" id="PTHR32328:SF0">
    <property type="entry name" value="L-SERYL-TRNA(SEC) SELENIUM TRANSFERASE"/>
    <property type="match status" value="1"/>
</dbReference>
<feature type="modified residue" description="N6-(pyridoxal phosphate)lysine" evidence="4">
    <location>
        <position position="208"/>
    </location>
</feature>
<dbReference type="Gene3D" id="3.40.640.10">
    <property type="entry name" value="Type I PLP-dependent aspartate aminotransferase-like (Major domain)"/>
    <property type="match status" value="1"/>
</dbReference>
<dbReference type="InterPro" id="IPR018319">
    <property type="entry name" value="SelA-like"/>
</dbReference>
<name>A0A1F6C332_HANXR</name>
<evidence type="ECO:0000313" key="6">
    <source>
        <dbReference type="Proteomes" id="UP000178606"/>
    </source>
</evidence>
<protein>
    <recommendedName>
        <fullName evidence="7">Aminotransferase class V domain-containing protein</fullName>
    </recommendedName>
</protein>
<comment type="cofactor">
    <cofactor evidence="1 4">
        <name>pyridoxal 5'-phosphate</name>
        <dbReference type="ChEBI" id="CHEBI:597326"/>
    </cofactor>
</comment>
<dbReference type="Pfam" id="PF03841">
    <property type="entry name" value="SelA"/>
    <property type="match status" value="1"/>
</dbReference>